<gene>
    <name evidence="7" type="ORF">GE061_017498</name>
</gene>
<dbReference type="PROSITE" id="PS50850">
    <property type="entry name" value="MFS"/>
    <property type="match status" value="1"/>
</dbReference>
<evidence type="ECO:0000256" key="5">
    <source>
        <dbReference type="ARBA" id="ARBA00023136"/>
    </source>
</evidence>
<dbReference type="Proteomes" id="UP000466442">
    <property type="component" value="Unassembled WGS sequence"/>
</dbReference>
<dbReference type="InterPro" id="IPR036259">
    <property type="entry name" value="MFS_trans_sf"/>
</dbReference>
<dbReference type="SUPFAM" id="SSF103473">
    <property type="entry name" value="MFS general substrate transporter"/>
    <property type="match status" value="1"/>
</dbReference>
<dbReference type="InterPro" id="IPR011701">
    <property type="entry name" value="MFS"/>
</dbReference>
<keyword evidence="5" id="KW-0472">Membrane</keyword>
<evidence type="ECO:0000313" key="7">
    <source>
        <dbReference type="EMBL" id="KAF6206269.1"/>
    </source>
</evidence>
<accession>A0A6A4JEX5</accession>
<dbReference type="GO" id="GO:0022857">
    <property type="term" value="F:transmembrane transporter activity"/>
    <property type="evidence" value="ECO:0007669"/>
    <property type="project" value="InterPro"/>
</dbReference>
<evidence type="ECO:0000256" key="2">
    <source>
        <dbReference type="ARBA" id="ARBA00022448"/>
    </source>
</evidence>
<evidence type="ECO:0000256" key="1">
    <source>
        <dbReference type="ARBA" id="ARBA00004141"/>
    </source>
</evidence>
<protein>
    <recommendedName>
        <fullName evidence="6">Major facilitator superfamily (MFS) profile domain-containing protein</fullName>
    </recommendedName>
</protein>
<dbReference type="InterPro" id="IPR020846">
    <property type="entry name" value="MFS_dom"/>
</dbReference>
<dbReference type="EMBL" id="WIXP02000008">
    <property type="protein sequence ID" value="KAF6206269.1"/>
    <property type="molecule type" value="Genomic_DNA"/>
</dbReference>
<dbReference type="OrthoDB" id="6615648at2759"/>
<dbReference type="Gene3D" id="1.20.1250.20">
    <property type="entry name" value="MFS general substrate transporter like domains"/>
    <property type="match status" value="1"/>
</dbReference>
<organism evidence="7 8">
    <name type="scientific">Apolygus lucorum</name>
    <name type="common">Small green plant bug</name>
    <name type="synonym">Lygocoris lucorum</name>
    <dbReference type="NCBI Taxonomy" id="248454"/>
    <lineage>
        <taxon>Eukaryota</taxon>
        <taxon>Metazoa</taxon>
        <taxon>Ecdysozoa</taxon>
        <taxon>Arthropoda</taxon>
        <taxon>Hexapoda</taxon>
        <taxon>Insecta</taxon>
        <taxon>Pterygota</taxon>
        <taxon>Neoptera</taxon>
        <taxon>Paraneoptera</taxon>
        <taxon>Hemiptera</taxon>
        <taxon>Heteroptera</taxon>
        <taxon>Panheteroptera</taxon>
        <taxon>Cimicomorpha</taxon>
        <taxon>Miridae</taxon>
        <taxon>Mirini</taxon>
        <taxon>Apolygus</taxon>
    </lineage>
</organism>
<keyword evidence="8" id="KW-1185">Reference proteome</keyword>
<dbReference type="PANTHER" id="PTHR23511:SF35">
    <property type="entry name" value="MAJOR FACILITATOR SUPERFAMILY (MFS) PROFILE DOMAIN-CONTAINING PROTEIN"/>
    <property type="match status" value="1"/>
</dbReference>
<keyword evidence="3" id="KW-0812">Transmembrane</keyword>
<keyword evidence="4" id="KW-1133">Transmembrane helix</keyword>
<name>A0A6A4JEX5_APOLU</name>
<feature type="domain" description="Major facilitator superfamily (MFS) profile" evidence="6">
    <location>
        <begin position="16"/>
        <end position="501"/>
    </location>
</feature>
<evidence type="ECO:0000256" key="3">
    <source>
        <dbReference type="ARBA" id="ARBA00022692"/>
    </source>
</evidence>
<dbReference type="GO" id="GO:0016020">
    <property type="term" value="C:membrane"/>
    <property type="evidence" value="ECO:0007669"/>
    <property type="project" value="UniProtKB-SubCell"/>
</dbReference>
<evidence type="ECO:0000259" key="6">
    <source>
        <dbReference type="PROSITE" id="PS50850"/>
    </source>
</evidence>
<reference evidence="7" key="1">
    <citation type="journal article" date="2021" name="Mol. Ecol. Resour.">
        <title>Apolygus lucorum genome provides insights into omnivorousness and mesophyll feeding.</title>
        <authorList>
            <person name="Liu Y."/>
            <person name="Liu H."/>
            <person name="Wang H."/>
            <person name="Huang T."/>
            <person name="Liu B."/>
            <person name="Yang B."/>
            <person name="Yin L."/>
            <person name="Li B."/>
            <person name="Zhang Y."/>
            <person name="Zhang S."/>
            <person name="Jiang F."/>
            <person name="Zhang X."/>
            <person name="Ren Y."/>
            <person name="Wang B."/>
            <person name="Wang S."/>
            <person name="Lu Y."/>
            <person name="Wu K."/>
            <person name="Fan W."/>
            <person name="Wang G."/>
        </authorList>
    </citation>
    <scope>NUCLEOTIDE SEQUENCE</scope>
    <source>
        <strain evidence="7">12Hb</strain>
    </source>
</reference>
<comment type="subcellular location">
    <subcellularLocation>
        <location evidence="1">Membrane</location>
        <topology evidence="1">Multi-pass membrane protein</topology>
    </subcellularLocation>
</comment>
<sequence length="505" mass="55395">MPLEEALEIVGYGRYSYLVIFIAGTNVGANFILTTVASLIAPAMDCDLQLTTSEKGFLNTVVFTGMIFTTHLFGHLADVYGRRYIAMRCSFASALLCWIGVFCPNFISLAIVLFLTGAITAGVVIPSYVFVGENIKLKYRSISILMCGALGNMGSTLVPVLGIFFMPLDFKWNIWGYGTLVPWRMVLFLSGVPSFLGGLAFFMLRESPKYLLTKGLHEETVETLKYAYSVNTGHHKDDFPVKTHLILDGNEIESKPEGSFIKILWSQTLSLFRKPLVKFTVMSCLLQAALNGACNTIYLWVPQLVTQMINYGSENPGYGVTFCQIIETVDVSVLNSTDTYENTIYDTIDQPCEVIVPVDMYYASLAMALAQSAAFPLCGVIGQAVGGKLLLAILITTCAVTCFGMTFLTGMWLTIVTMGALAVVLDVCLPLAISLLIDYFPTSVRSNANCLSMVFARITTTIGILLIGVMRETHCDLTYWGLAVFILAIGIVAVMIPDKQKEFET</sequence>
<dbReference type="PANTHER" id="PTHR23511">
    <property type="entry name" value="SYNAPTIC VESICLE GLYCOPROTEIN 2"/>
    <property type="match status" value="1"/>
</dbReference>
<dbReference type="Pfam" id="PF07690">
    <property type="entry name" value="MFS_1"/>
    <property type="match status" value="1"/>
</dbReference>
<evidence type="ECO:0000256" key="4">
    <source>
        <dbReference type="ARBA" id="ARBA00022989"/>
    </source>
</evidence>
<keyword evidence="2" id="KW-0813">Transport</keyword>
<evidence type="ECO:0000313" key="8">
    <source>
        <dbReference type="Proteomes" id="UP000466442"/>
    </source>
</evidence>
<comment type="caution">
    <text evidence="7">The sequence shown here is derived from an EMBL/GenBank/DDBJ whole genome shotgun (WGS) entry which is preliminary data.</text>
</comment>
<dbReference type="AlphaFoldDB" id="A0A6A4JEX5"/>
<proteinExistence type="predicted"/>